<accession>A0ABY0IJU9</accession>
<dbReference type="InterPro" id="IPR007452">
    <property type="entry name" value="TamB_C"/>
</dbReference>
<protein>
    <recommendedName>
        <fullName evidence="5">Translocation and assembly module TamB C-terminal domain-containing protein</fullName>
    </recommendedName>
</protein>
<dbReference type="Proteomes" id="UP000443582">
    <property type="component" value="Unassembled WGS sequence"/>
</dbReference>
<gene>
    <name evidence="6" type="ORF">DAY19_05360</name>
</gene>
<name>A0ABY0IJU9_9BACT</name>
<reference evidence="7" key="1">
    <citation type="journal article" date="2019" name="Int. J. Syst. Evol. Microbiol.">
        <title>Halobacteriovorax valvorus sp. nov., a novel prokaryotic predator isolated from coastal seawater of China.</title>
        <authorList>
            <person name="Chen M.-X."/>
        </authorList>
    </citation>
    <scope>NUCLEOTIDE SEQUENCE [LARGE SCALE GENOMIC DNA]</scope>
    <source>
        <strain evidence="7">BL9</strain>
    </source>
</reference>
<sequence>MKVMNKFLIVFTIVFTIIGVGAWNFIQSQYVSTILSEYINNNLISNENIQLKFSKVSGGFFPPRTILNNVNLVVKDEVEIQVKDVSAVFSIMSLFSSEIKFSRVSFDDGYIVLNQINTKKENDEKDDIGHFERLTQITKKLPFQINQVQIMNSDFYLEQADVNIPISFLSISPYESSFDIVLDIERFYWNGLAVDNLFLDAEIVEESIRLRNAYVFVKDSKITGTGKYEFKSRKIDADIEYRVNFDSFYSLLKKHNLNLNGLVEGKADLTGDLSLEGLYVNGNVVGDNISSDYVIAEKVNTYFTYHNKSLVLRKLKGSVNKGTFKLLNDLTLDFKSKKVVATNTSVELSNLHLNDILYFLGDDLEMLKGRINGVVNLKMNGGGDLFITSDSLRRLSFTNLSLRPSNTNILNMKEGKINSLSIIIDNRFAIEIDANINKSHLLANGTIKGKAVDFNVEGRGLELSDLGGEVGAIGSGRGDIDIRISGKDEVFIDVTSKDVNNLKVYDYLFEGPSSVKARYSINSNKIFIDSISNNVSGKTDLNGFVDIPKELLNLDLKFTELDIATSKRRLDPIWKDIKLYVEPFAGIFNGNANISGSFNNIKTTANLTSSKVSLYNEAMDNFAIEIAVDKNQIDVKNLFLKKGVSSLSSDFAYRYDKGFDRVNLVTTPIKLNDFFRYRDIGLGYNGYFSINLNAKRGKNFKGNGSAYLTRTKIGNEEIGSSELEFKFTDSVIDFDSQFLNGEIDLEGILDLSKQYPKVDLNYDVDIPNLRTFLSVISEHNAFNNQLNGFMQMAGQISYDFNSDMPVSATSIINQFHLNNYGRDLTLRRPTQIEIEQSEIKKLNFLLEGSGGRYYVTGTGNVDSRFELIQELDINLSYLTLLTSEIERILGNIKGRGIIYGNRRNYDISHSFSTSGFGLKLKSIPLEIANANGIGAYRDKKILINSLSGELGSGRFDLSGYIKANFPFPEVYLNADYSDVGYQVESRSLINTDGKLSFSGKSFPYLVKGDVFVNGGLVENEFNDFKSTSEYNKSLNKYITQTKRGIPDLINLDIDLKIKETVRVRNRLADLLVAGDLSIKGQFNNPEMQGQLIIVPGVSKFKFRGNDFILSEGVVYFTRQENLDPITLNLLANSTIGQYDIEMGITGSVEDISINLESNPYLTRDNIFSLLTLGVTSDFSKNLEDSQRTNLTTIGIGTFLVDQLNINEGLDSALGLKLSVLPEFSESSDSPIEEATKSEQSVKTATKLQITKKVNENIDLKFSNTFDSENTRQSINVDYSISDKLSIEGIFESEDDTNNKERTDGSAGADIKYKWSF</sequence>
<evidence type="ECO:0000313" key="6">
    <source>
        <dbReference type="EMBL" id="RZF23198.1"/>
    </source>
</evidence>
<evidence type="ECO:0000313" key="7">
    <source>
        <dbReference type="Proteomes" id="UP000443582"/>
    </source>
</evidence>
<dbReference type="EMBL" id="QDKL01000001">
    <property type="protein sequence ID" value="RZF23198.1"/>
    <property type="molecule type" value="Genomic_DNA"/>
</dbReference>
<keyword evidence="3" id="KW-1133">Transmembrane helix</keyword>
<keyword evidence="7" id="KW-1185">Reference proteome</keyword>
<proteinExistence type="predicted"/>
<evidence type="ECO:0000256" key="4">
    <source>
        <dbReference type="ARBA" id="ARBA00023136"/>
    </source>
</evidence>
<evidence type="ECO:0000256" key="1">
    <source>
        <dbReference type="ARBA" id="ARBA00004167"/>
    </source>
</evidence>
<keyword evidence="2" id="KW-0812">Transmembrane</keyword>
<dbReference type="PANTHER" id="PTHR30441:SF8">
    <property type="entry name" value="DUF748 DOMAIN-CONTAINING PROTEIN"/>
    <property type="match status" value="1"/>
</dbReference>
<evidence type="ECO:0000256" key="3">
    <source>
        <dbReference type="ARBA" id="ARBA00022989"/>
    </source>
</evidence>
<dbReference type="InterPro" id="IPR052894">
    <property type="entry name" value="AsmA-related"/>
</dbReference>
<comment type="subcellular location">
    <subcellularLocation>
        <location evidence="1">Membrane</location>
        <topology evidence="1">Single-pass membrane protein</topology>
    </subcellularLocation>
</comment>
<evidence type="ECO:0000259" key="5">
    <source>
        <dbReference type="Pfam" id="PF04357"/>
    </source>
</evidence>
<comment type="caution">
    <text evidence="6">The sequence shown here is derived from an EMBL/GenBank/DDBJ whole genome shotgun (WGS) entry which is preliminary data.</text>
</comment>
<dbReference type="PANTHER" id="PTHR30441">
    <property type="entry name" value="DUF748 DOMAIN-CONTAINING PROTEIN"/>
    <property type="match status" value="1"/>
</dbReference>
<feature type="domain" description="Translocation and assembly module TamB C-terminal" evidence="5">
    <location>
        <begin position="947"/>
        <end position="1316"/>
    </location>
</feature>
<dbReference type="Pfam" id="PF04357">
    <property type="entry name" value="TamB"/>
    <property type="match status" value="1"/>
</dbReference>
<evidence type="ECO:0000256" key="2">
    <source>
        <dbReference type="ARBA" id="ARBA00022692"/>
    </source>
</evidence>
<dbReference type="RefSeq" id="WP_114706146.1">
    <property type="nucleotide sequence ID" value="NZ_QDKL01000001.1"/>
</dbReference>
<keyword evidence="4" id="KW-0472">Membrane</keyword>
<organism evidence="6 7">
    <name type="scientific">Halobacteriovorax vibrionivorans</name>
    <dbReference type="NCBI Taxonomy" id="2152716"/>
    <lineage>
        <taxon>Bacteria</taxon>
        <taxon>Pseudomonadati</taxon>
        <taxon>Bdellovibrionota</taxon>
        <taxon>Bacteriovoracia</taxon>
        <taxon>Bacteriovoracales</taxon>
        <taxon>Halobacteriovoraceae</taxon>
        <taxon>Halobacteriovorax</taxon>
    </lineage>
</organism>